<gene>
    <name evidence="2" type="ORF">AM231_11550</name>
</gene>
<evidence type="ECO:0000313" key="2">
    <source>
        <dbReference type="EMBL" id="KOR90751.1"/>
    </source>
</evidence>
<dbReference type="GO" id="GO:0008803">
    <property type="term" value="F:bis(5'-nucleosyl)-tetraphosphatase (symmetrical) activity"/>
    <property type="evidence" value="ECO:0007669"/>
    <property type="project" value="TreeGrafter"/>
</dbReference>
<organism evidence="2 3">
    <name type="scientific">Paenibacillus solani</name>
    <dbReference type="NCBI Taxonomy" id="1705565"/>
    <lineage>
        <taxon>Bacteria</taxon>
        <taxon>Bacillati</taxon>
        <taxon>Bacillota</taxon>
        <taxon>Bacilli</taxon>
        <taxon>Bacillales</taxon>
        <taxon>Paenibacillaceae</taxon>
        <taxon>Paenibacillus</taxon>
    </lineage>
</organism>
<dbReference type="AlphaFoldDB" id="A0A0M1P8F9"/>
<dbReference type="Proteomes" id="UP000036932">
    <property type="component" value="Unassembled WGS sequence"/>
</dbReference>
<accession>A0A0M1P8F9</accession>
<dbReference type="EMBL" id="LIUT01000001">
    <property type="protein sequence ID" value="KOR90751.1"/>
    <property type="molecule type" value="Genomic_DNA"/>
</dbReference>
<keyword evidence="3" id="KW-1185">Reference proteome</keyword>
<dbReference type="PANTHER" id="PTHR42850:SF4">
    <property type="entry name" value="ZINC-DEPENDENT ENDOPOLYPHOSPHATASE"/>
    <property type="match status" value="1"/>
</dbReference>
<comment type="caution">
    <text evidence="2">The sequence shown here is derived from an EMBL/GenBank/DDBJ whole genome shotgun (WGS) entry which is preliminary data.</text>
</comment>
<reference evidence="3" key="1">
    <citation type="submission" date="2015-08" db="EMBL/GenBank/DDBJ databases">
        <title>Genome sequencing project for genomic taxonomy and phylogenomics of Bacillus-like bacteria.</title>
        <authorList>
            <person name="Liu B."/>
            <person name="Wang J."/>
            <person name="Zhu Y."/>
            <person name="Liu G."/>
            <person name="Chen Q."/>
            <person name="Chen Z."/>
            <person name="Lan J."/>
            <person name="Che J."/>
            <person name="Ge C."/>
            <person name="Shi H."/>
            <person name="Pan Z."/>
            <person name="Liu X."/>
        </authorList>
    </citation>
    <scope>NUCLEOTIDE SEQUENCE [LARGE SCALE GENOMIC DNA]</scope>
    <source>
        <strain evidence="3">FJAT-22460</strain>
    </source>
</reference>
<protein>
    <submittedName>
        <fullName evidence="2">Metallophosphoesterase</fullName>
    </submittedName>
</protein>
<dbReference type="SUPFAM" id="SSF56300">
    <property type="entry name" value="Metallo-dependent phosphatases"/>
    <property type="match status" value="1"/>
</dbReference>
<dbReference type="GO" id="GO:0005737">
    <property type="term" value="C:cytoplasm"/>
    <property type="evidence" value="ECO:0007669"/>
    <property type="project" value="TreeGrafter"/>
</dbReference>
<dbReference type="PATRIC" id="fig|1705565.3.peg.4318"/>
<evidence type="ECO:0000259" key="1">
    <source>
        <dbReference type="Pfam" id="PF00149"/>
    </source>
</evidence>
<feature type="domain" description="Calcineurin-like phosphoesterase" evidence="1">
    <location>
        <begin position="8"/>
        <end position="191"/>
    </location>
</feature>
<dbReference type="PANTHER" id="PTHR42850">
    <property type="entry name" value="METALLOPHOSPHOESTERASE"/>
    <property type="match status" value="1"/>
</dbReference>
<dbReference type="InterPro" id="IPR050126">
    <property type="entry name" value="Ap4A_hydrolase"/>
</dbReference>
<sequence>MIFLNRKLMISDIHGCYEAFLKLLEKVDYHPDRDTLVLLGDYVDRGRMSKETVEQVRDLVHDHDVIALRGNHDQRLVDLIRTDDAAVQAKFLEHGGLQTLQSYCDVIGTDVDQELLNQARIHIQQNFIDHIEFLETLPLYHEDSHHIYVHAGINPSYADWRTQPDYDFMYIKKVFHDARLDLDKPVVFGHTRAIELHDSADVWFQDDKIGIDGGCAYGLQLNCLIYENGIYSTVHINNPK</sequence>
<dbReference type="InterPro" id="IPR029052">
    <property type="entry name" value="Metallo-depent_PP-like"/>
</dbReference>
<dbReference type="GO" id="GO:0110154">
    <property type="term" value="P:RNA decapping"/>
    <property type="evidence" value="ECO:0007669"/>
    <property type="project" value="TreeGrafter"/>
</dbReference>
<dbReference type="Pfam" id="PF00149">
    <property type="entry name" value="Metallophos"/>
    <property type="match status" value="1"/>
</dbReference>
<dbReference type="InterPro" id="IPR004843">
    <property type="entry name" value="Calcineurin-like_PHP"/>
</dbReference>
<dbReference type="GO" id="GO:0016791">
    <property type="term" value="F:phosphatase activity"/>
    <property type="evidence" value="ECO:0007669"/>
    <property type="project" value="TreeGrafter"/>
</dbReference>
<name>A0A0M1P8F9_9BACL</name>
<dbReference type="Gene3D" id="3.60.21.10">
    <property type="match status" value="1"/>
</dbReference>
<evidence type="ECO:0000313" key="3">
    <source>
        <dbReference type="Proteomes" id="UP000036932"/>
    </source>
</evidence>
<proteinExistence type="predicted"/>